<feature type="region of interest" description="Disordered" evidence="1">
    <location>
        <begin position="1"/>
        <end position="57"/>
    </location>
</feature>
<gene>
    <name evidence="2" type="ORF">DY000_02053625</name>
</gene>
<sequence length="156" mass="17420">MEVNERAKSRTKATRRRAEPSRGSARRRAQPSRRSARRRDEPTCGYTHPASSTIAPVSSPDLINLIELVERERAEFAVGHEREGTVLICWLGGIVVPDVSRSEHLANKILVEFMRSVAERSNPHGVECFEHISVETKGDEGVCVTEKSGEDLDVEE</sequence>
<accession>A0ABQ7A9H3</accession>
<comment type="caution">
    <text evidence="2">The sequence shown here is derived from an EMBL/GenBank/DDBJ whole genome shotgun (WGS) entry which is preliminary data.</text>
</comment>
<organism evidence="2 3">
    <name type="scientific">Brassica cretica</name>
    <name type="common">Mustard</name>
    <dbReference type="NCBI Taxonomy" id="69181"/>
    <lineage>
        <taxon>Eukaryota</taxon>
        <taxon>Viridiplantae</taxon>
        <taxon>Streptophyta</taxon>
        <taxon>Embryophyta</taxon>
        <taxon>Tracheophyta</taxon>
        <taxon>Spermatophyta</taxon>
        <taxon>Magnoliopsida</taxon>
        <taxon>eudicotyledons</taxon>
        <taxon>Gunneridae</taxon>
        <taxon>Pentapetalae</taxon>
        <taxon>rosids</taxon>
        <taxon>malvids</taxon>
        <taxon>Brassicales</taxon>
        <taxon>Brassicaceae</taxon>
        <taxon>Brassiceae</taxon>
        <taxon>Brassica</taxon>
    </lineage>
</organism>
<feature type="compositionally biased region" description="Basic residues" evidence="1">
    <location>
        <begin position="24"/>
        <end position="37"/>
    </location>
</feature>
<proteinExistence type="predicted"/>
<name>A0ABQ7A9H3_BRACR</name>
<reference evidence="2 3" key="1">
    <citation type="journal article" date="2020" name="BMC Genomics">
        <title>Intraspecific diversification of the crop wild relative Brassica cretica Lam. using demographic model selection.</title>
        <authorList>
            <person name="Kioukis A."/>
            <person name="Michalopoulou V.A."/>
            <person name="Briers L."/>
            <person name="Pirintsos S."/>
            <person name="Studholme D.J."/>
            <person name="Pavlidis P."/>
            <person name="Sarris P.F."/>
        </authorList>
    </citation>
    <scope>NUCLEOTIDE SEQUENCE [LARGE SCALE GENOMIC DNA]</scope>
    <source>
        <strain evidence="3">cv. PFS-1207/04</strain>
    </source>
</reference>
<dbReference type="Proteomes" id="UP000266723">
    <property type="component" value="Unassembled WGS sequence"/>
</dbReference>
<dbReference type="EMBL" id="QGKV02002055">
    <property type="protein sequence ID" value="KAF3494333.1"/>
    <property type="molecule type" value="Genomic_DNA"/>
</dbReference>
<protein>
    <submittedName>
        <fullName evidence="2">Uncharacterized protein</fullName>
    </submittedName>
</protein>
<evidence type="ECO:0000256" key="1">
    <source>
        <dbReference type="SAM" id="MobiDB-lite"/>
    </source>
</evidence>
<evidence type="ECO:0000313" key="2">
    <source>
        <dbReference type="EMBL" id="KAF3494333.1"/>
    </source>
</evidence>
<evidence type="ECO:0000313" key="3">
    <source>
        <dbReference type="Proteomes" id="UP000266723"/>
    </source>
</evidence>
<keyword evidence="3" id="KW-1185">Reference proteome</keyword>